<keyword evidence="2" id="KW-1185">Reference proteome</keyword>
<dbReference type="EMBL" id="CM023484">
    <property type="protein sequence ID" value="KAH6931999.1"/>
    <property type="molecule type" value="Genomic_DNA"/>
</dbReference>
<protein>
    <submittedName>
        <fullName evidence="1">Uncharacterized protein</fullName>
    </submittedName>
</protein>
<sequence length="234" mass="25919">MPAWPNYFIISIQPLLAKLASNERIRGFPPTGTDEIKVLASADDISRFVRDARSLREFRNTLNRYAEVSGEKINEGKSKALPFGSFPSESSGEIQTVSTVKVLDVYFTCVGVAEATWQKALERAHLVASRIQHVDLTLREKALAVKTSVCAFANYVCRVAVMPSKIASQLNRIINTLLWDGKLAPGKRNLLQLPESEGGLGLPHVMAIGRILALKTVRLLYQASDFFEKGLLLY</sequence>
<comment type="caution">
    <text evidence="1">The sequence shown here is derived from an EMBL/GenBank/DDBJ whole genome shotgun (WGS) entry which is preliminary data.</text>
</comment>
<evidence type="ECO:0000313" key="1">
    <source>
        <dbReference type="EMBL" id="KAH6931999.1"/>
    </source>
</evidence>
<proteinExistence type="predicted"/>
<name>A0ACB7SDY5_HYAAI</name>
<dbReference type="Proteomes" id="UP000821845">
    <property type="component" value="Chromosome 4"/>
</dbReference>
<accession>A0ACB7SDY5</accession>
<evidence type="ECO:0000313" key="2">
    <source>
        <dbReference type="Proteomes" id="UP000821845"/>
    </source>
</evidence>
<gene>
    <name evidence="1" type="ORF">HPB50_002433</name>
</gene>
<reference evidence="1" key="1">
    <citation type="submission" date="2020-05" db="EMBL/GenBank/DDBJ databases">
        <title>Large-scale comparative analyses of tick genomes elucidate their genetic diversity and vector capacities.</title>
        <authorList>
            <person name="Jia N."/>
            <person name="Wang J."/>
            <person name="Shi W."/>
            <person name="Du L."/>
            <person name="Sun Y."/>
            <person name="Zhan W."/>
            <person name="Jiang J."/>
            <person name="Wang Q."/>
            <person name="Zhang B."/>
            <person name="Ji P."/>
            <person name="Sakyi L.B."/>
            <person name="Cui X."/>
            <person name="Yuan T."/>
            <person name="Jiang B."/>
            <person name="Yang W."/>
            <person name="Lam T.T.-Y."/>
            <person name="Chang Q."/>
            <person name="Ding S."/>
            <person name="Wang X."/>
            <person name="Zhu J."/>
            <person name="Ruan X."/>
            <person name="Zhao L."/>
            <person name="Wei J."/>
            <person name="Que T."/>
            <person name="Du C."/>
            <person name="Cheng J."/>
            <person name="Dai P."/>
            <person name="Han X."/>
            <person name="Huang E."/>
            <person name="Gao Y."/>
            <person name="Liu J."/>
            <person name="Shao H."/>
            <person name="Ye R."/>
            <person name="Li L."/>
            <person name="Wei W."/>
            <person name="Wang X."/>
            <person name="Wang C."/>
            <person name="Yang T."/>
            <person name="Huo Q."/>
            <person name="Li W."/>
            <person name="Guo W."/>
            <person name="Chen H."/>
            <person name="Zhou L."/>
            <person name="Ni X."/>
            <person name="Tian J."/>
            <person name="Zhou Y."/>
            <person name="Sheng Y."/>
            <person name="Liu T."/>
            <person name="Pan Y."/>
            <person name="Xia L."/>
            <person name="Li J."/>
            <person name="Zhao F."/>
            <person name="Cao W."/>
        </authorList>
    </citation>
    <scope>NUCLEOTIDE SEQUENCE</scope>
    <source>
        <strain evidence="1">Hyas-2018</strain>
    </source>
</reference>
<organism evidence="1 2">
    <name type="scientific">Hyalomma asiaticum</name>
    <name type="common">Tick</name>
    <dbReference type="NCBI Taxonomy" id="266040"/>
    <lineage>
        <taxon>Eukaryota</taxon>
        <taxon>Metazoa</taxon>
        <taxon>Ecdysozoa</taxon>
        <taxon>Arthropoda</taxon>
        <taxon>Chelicerata</taxon>
        <taxon>Arachnida</taxon>
        <taxon>Acari</taxon>
        <taxon>Parasitiformes</taxon>
        <taxon>Ixodida</taxon>
        <taxon>Ixodoidea</taxon>
        <taxon>Ixodidae</taxon>
        <taxon>Hyalomminae</taxon>
        <taxon>Hyalomma</taxon>
    </lineage>
</organism>